<dbReference type="AlphaFoldDB" id="A0A8J5LYZ0"/>
<gene>
    <name evidence="1" type="ORF">JG688_00016473</name>
</gene>
<protein>
    <submittedName>
        <fullName evidence="1">Uncharacterized protein</fullName>
    </submittedName>
</protein>
<evidence type="ECO:0000313" key="2">
    <source>
        <dbReference type="Proteomes" id="UP000709295"/>
    </source>
</evidence>
<accession>A0A8J5LYZ0</accession>
<dbReference type="Proteomes" id="UP000709295">
    <property type="component" value="Unassembled WGS sequence"/>
</dbReference>
<name>A0A8J5LYZ0_9STRA</name>
<sequence length="59" mass="6808">TFRSGIAHLSILPDEQERRLLQLKITTVLRLVCEGFRANNPNARSVAFQVRKRTRTNQS</sequence>
<organism evidence="1 2">
    <name type="scientific">Phytophthora aleatoria</name>
    <dbReference type="NCBI Taxonomy" id="2496075"/>
    <lineage>
        <taxon>Eukaryota</taxon>
        <taxon>Sar</taxon>
        <taxon>Stramenopiles</taxon>
        <taxon>Oomycota</taxon>
        <taxon>Peronosporomycetes</taxon>
        <taxon>Peronosporales</taxon>
        <taxon>Peronosporaceae</taxon>
        <taxon>Phytophthora</taxon>
    </lineage>
</organism>
<proteinExistence type="predicted"/>
<reference evidence="1" key="1">
    <citation type="submission" date="2021-01" db="EMBL/GenBank/DDBJ databases">
        <title>Phytophthora aleatoria, a newly-described species from Pinus radiata is distinct from Phytophthora cactorum isolates based on comparative genomics.</title>
        <authorList>
            <person name="Mcdougal R."/>
            <person name="Panda P."/>
            <person name="Williams N."/>
            <person name="Studholme D.J."/>
        </authorList>
    </citation>
    <scope>NUCLEOTIDE SEQUENCE</scope>
    <source>
        <strain evidence="1">NZFS 4037</strain>
    </source>
</reference>
<evidence type="ECO:0000313" key="1">
    <source>
        <dbReference type="EMBL" id="KAG6945611.1"/>
    </source>
</evidence>
<feature type="non-terminal residue" evidence="1">
    <location>
        <position position="1"/>
    </location>
</feature>
<dbReference type="EMBL" id="JAENGY010002066">
    <property type="protein sequence ID" value="KAG6945611.1"/>
    <property type="molecule type" value="Genomic_DNA"/>
</dbReference>
<comment type="caution">
    <text evidence="1">The sequence shown here is derived from an EMBL/GenBank/DDBJ whole genome shotgun (WGS) entry which is preliminary data.</text>
</comment>
<keyword evidence="2" id="KW-1185">Reference proteome</keyword>